<dbReference type="Proteomes" id="UP000015480">
    <property type="component" value="Chromosome"/>
</dbReference>
<keyword evidence="9 11" id="KW-0378">Hydrolase</keyword>
<comment type="subcellular location">
    <subcellularLocation>
        <location evidence="2 11">Cytoplasm</location>
    </subcellularLocation>
</comment>
<evidence type="ECO:0000259" key="14">
    <source>
        <dbReference type="Pfam" id="PF00561"/>
    </source>
</evidence>
<comment type="similarity">
    <text evidence="3 11 13">Belongs to the peptidase S33 family.</text>
</comment>
<dbReference type="STRING" id="1367847.JCM7686_2993"/>
<reference evidence="15 16" key="1">
    <citation type="journal article" date="2014" name="BMC Genomics">
        <title>Architecture and functions of a multipartite genome of the methylotrophic bacterium Paracoccus aminophilus JCM 7686, containing primary and secondary chromids.</title>
        <authorList>
            <person name="Dziewit L."/>
            <person name="Czarnecki J."/>
            <person name="Wibberg D."/>
            <person name="Radlinska M."/>
            <person name="Mrozek P."/>
            <person name="Szymczak M."/>
            <person name="Schluter A."/>
            <person name="Puhler A."/>
            <person name="Bartosik D."/>
        </authorList>
    </citation>
    <scope>NUCLEOTIDE SEQUENCE [LARGE SCALE GENOMIC DNA]</scope>
    <source>
        <strain evidence="15">JCM 7686</strain>
    </source>
</reference>
<evidence type="ECO:0000256" key="5">
    <source>
        <dbReference type="ARBA" id="ARBA00021843"/>
    </source>
</evidence>
<evidence type="ECO:0000256" key="3">
    <source>
        <dbReference type="ARBA" id="ARBA00010088"/>
    </source>
</evidence>
<dbReference type="GO" id="GO:0006508">
    <property type="term" value="P:proteolysis"/>
    <property type="evidence" value="ECO:0007669"/>
    <property type="project" value="UniProtKB-KW"/>
</dbReference>
<gene>
    <name evidence="15" type="ORF">JCM7686_2993</name>
</gene>
<evidence type="ECO:0000256" key="4">
    <source>
        <dbReference type="ARBA" id="ARBA00012568"/>
    </source>
</evidence>
<accession>S5XRJ3</accession>
<dbReference type="EC" id="3.4.11.5" evidence="4 11"/>
<dbReference type="SUPFAM" id="SSF53474">
    <property type="entry name" value="alpha/beta-Hydrolases"/>
    <property type="match status" value="1"/>
</dbReference>
<dbReference type="InterPro" id="IPR029058">
    <property type="entry name" value="AB_hydrolase_fold"/>
</dbReference>
<evidence type="ECO:0000256" key="9">
    <source>
        <dbReference type="ARBA" id="ARBA00022801"/>
    </source>
</evidence>
<proteinExistence type="inferred from homology"/>
<feature type="active site" description="Nucleophile" evidence="12">
    <location>
        <position position="149"/>
    </location>
</feature>
<evidence type="ECO:0000256" key="2">
    <source>
        <dbReference type="ARBA" id="ARBA00004496"/>
    </source>
</evidence>
<sequence>MLLLISDGFILRSLLWQVRLAFYSRAMDRLAGQIGGFPSQGKLHPQVEPYDRRMIAVGEGHELYLEQCGNPDGPAVIVLHGGPGGGCSPFMRRFFDPAHYRTVLFDQRGCGRSQPHAEIYANTTQHLIADIEKIRAELGIERAILFGGSWGATLALAYAETHPEAVAALVLRGVFLGTKRELNWFYGGGAAQFFPDRWAQFIAPIPESEQDDLIAAYHRRLFCDDRARELRFAQPWVTWENSLAALDILSPGNAPPEYARAFARLECHYFAHGCFLDEGQLLRDRARIADIPTVIVQGRYDMVCPPASAWELAKGWSNCDLRLVPASGHALSEPRIVSELVRIMDSWR</sequence>
<dbReference type="EMBL" id="CP006650">
    <property type="protein sequence ID" value="AGT10029.1"/>
    <property type="molecule type" value="Genomic_DNA"/>
</dbReference>
<feature type="active site" evidence="12">
    <location>
        <position position="301"/>
    </location>
</feature>
<dbReference type="PRINTS" id="PR00111">
    <property type="entry name" value="ABHYDROLASE"/>
</dbReference>
<feature type="active site" description="Proton donor" evidence="12">
    <location>
        <position position="329"/>
    </location>
</feature>
<evidence type="ECO:0000256" key="7">
    <source>
        <dbReference type="ARBA" id="ARBA00022490"/>
    </source>
</evidence>
<dbReference type="MEROPS" id="S33.001"/>
<keyword evidence="7 11" id="KW-0963">Cytoplasm</keyword>
<dbReference type="PANTHER" id="PTHR43722:SF1">
    <property type="entry name" value="PROLINE IMINOPEPTIDASE"/>
    <property type="match status" value="1"/>
</dbReference>
<dbReference type="GO" id="GO:0005737">
    <property type="term" value="C:cytoplasm"/>
    <property type="evidence" value="ECO:0007669"/>
    <property type="project" value="UniProtKB-SubCell"/>
</dbReference>
<keyword evidence="16" id="KW-1185">Reference proteome</keyword>
<dbReference type="PRINTS" id="PR00793">
    <property type="entry name" value="PROAMNOPTASE"/>
</dbReference>
<dbReference type="PANTHER" id="PTHR43722">
    <property type="entry name" value="PROLINE IMINOPEPTIDASE"/>
    <property type="match status" value="1"/>
</dbReference>
<dbReference type="AlphaFoldDB" id="S5XRJ3"/>
<dbReference type="PIRSF" id="PIRSF006431">
    <property type="entry name" value="Pept_S33"/>
    <property type="match status" value="1"/>
</dbReference>
<evidence type="ECO:0000313" key="16">
    <source>
        <dbReference type="Proteomes" id="UP000015480"/>
    </source>
</evidence>
<name>S5XRJ3_PARAH</name>
<evidence type="ECO:0000256" key="12">
    <source>
        <dbReference type="PIRSR" id="PIRSR006431-1"/>
    </source>
</evidence>
<comment type="catalytic activity">
    <reaction evidence="1 11 13">
        <text>Release of N-terminal proline from a peptide.</text>
        <dbReference type="EC" id="3.4.11.5"/>
    </reaction>
</comment>
<keyword evidence="8 11" id="KW-0645">Protease</keyword>
<keyword evidence="6 11" id="KW-0031">Aminopeptidase</keyword>
<dbReference type="InterPro" id="IPR000073">
    <property type="entry name" value="AB_hydrolase_1"/>
</dbReference>
<evidence type="ECO:0000256" key="6">
    <source>
        <dbReference type="ARBA" id="ARBA00022438"/>
    </source>
</evidence>
<organism evidence="15 16">
    <name type="scientific">Paracoccus aminophilus JCM 7686</name>
    <dbReference type="NCBI Taxonomy" id="1367847"/>
    <lineage>
        <taxon>Bacteria</taxon>
        <taxon>Pseudomonadati</taxon>
        <taxon>Pseudomonadota</taxon>
        <taxon>Alphaproteobacteria</taxon>
        <taxon>Rhodobacterales</taxon>
        <taxon>Paracoccaceae</taxon>
        <taxon>Paracoccus</taxon>
    </lineage>
</organism>
<evidence type="ECO:0000256" key="8">
    <source>
        <dbReference type="ARBA" id="ARBA00022670"/>
    </source>
</evidence>
<evidence type="ECO:0000313" key="15">
    <source>
        <dbReference type="EMBL" id="AGT10029.1"/>
    </source>
</evidence>
<evidence type="ECO:0000256" key="13">
    <source>
        <dbReference type="RuleBase" id="RU003421"/>
    </source>
</evidence>
<evidence type="ECO:0000256" key="10">
    <source>
        <dbReference type="ARBA" id="ARBA00029605"/>
    </source>
</evidence>
<dbReference type="GO" id="GO:0004177">
    <property type="term" value="F:aminopeptidase activity"/>
    <property type="evidence" value="ECO:0007669"/>
    <property type="project" value="UniProtKB-UniRule"/>
</dbReference>
<protein>
    <recommendedName>
        <fullName evidence="5 11">Proline iminopeptidase</fullName>
        <shortName evidence="11">PIP</shortName>
        <ecNumber evidence="4 11">3.4.11.5</ecNumber>
    </recommendedName>
    <alternativeName>
        <fullName evidence="10 11">Prolyl aminopeptidase</fullName>
    </alternativeName>
</protein>
<dbReference type="PATRIC" id="fig|1367847.3.peg.3010"/>
<dbReference type="Pfam" id="PF00561">
    <property type="entry name" value="Abhydrolase_1"/>
    <property type="match status" value="1"/>
</dbReference>
<dbReference type="HOGENOM" id="CLU_043739_2_2_5"/>
<evidence type="ECO:0000256" key="11">
    <source>
        <dbReference type="PIRNR" id="PIRNR006431"/>
    </source>
</evidence>
<dbReference type="NCBIfam" id="TIGR01249">
    <property type="entry name" value="pro_imino_pep_1"/>
    <property type="match status" value="1"/>
</dbReference>
<dbReference type="KEGG" id="pami:JCM7686_2993"/>
<dbReference type="Gene3D" id="3.40.50.1820">
    <property type="entry name" value="alpha/beta hydrolase"/>
    <property type="match status" value="1"/>
</dbReference>
<dbReference type="eggNOG" id="COG0596">
    <property type="taxonomic scope" value="Bacteria"/>
</dbReference>
<dbReference type="InterPro" id="IPR002410">
    <property type="entry name" value="Peptidase_S33"/>
</dbReference>
<dbReference type="InterPro" id="IPR005944">
    <property type="entry name" value="Pro_iminopeptidase"/>
</dbReference>
<feature type="domain" description="AB hydrolase-1" evidence="14">
    <location>
        <begin position="74"/>
        <end position="331"/>
    </location>
</feature>
<evidence type="ECO:0000256" key="1">
    <source>
        <dbReference type="ARBA" id="ARBA00001585"/>
    </source>
</evidence>